<keyword evidence="3" id="KW-0804">Transcription</keyword>
<comment type="caution">
    <text evidence="5">The sequence shown here is derived from an EMBL/GenBank/DDBJ whole genome shotgun (WGS) entry which is preliminary data.</text>
</comment>
<evidence type="ECO:0000259" key="4">
    <source>
        <dbReference type="PROSITE" id="PS01124"/>
    </source>
</evidence>
<dbReference type="Gene3D" id="1.10.10.60">
    <property type="entry name" value="Homeodomain-like"/>
    <property type="match status" value="2"/>
</dbReference>
<reference evidence="5" key="2">
    <citation type="submission" date="2020-09" db="EMBL/GenBank/DDBJ databases">
        <authorList>
            <person name="Sun Q."/>
            <person name="Ohkuma M."/>
        </authorList>
    </citation>
    <scope>NUCLEOTIDE SEQUENCE</scope>
    <source>
        <strain evidence="5">JCM 3313</strain>
    </source>
</reference>
<dbReference type="InterPro" id="IPR009057">
    <property type="entry name" value="Homeodomain-like_sf"/>
</dbReference>
<dbReference type="SMART" id="SM00342">
    <property type="entry name" value="HTH_ARAC"/>
    <property type="match status" value="1"/>
</dbReference>
<dbReference type="InterPro" id="IPR003313">
    <property type="entry name" value="AraC-bd"/>
</dbReference>
<gene>
    <name evidence="5" type="ORF">GCM10010185_45450</name>
</gene>
<protein>
    <submittedName>
        <fullName evidence="5">AraC family transcriptional regulator</fullName>
    </submittedName>
</protein>
<evidence type="ECO:0000256" key="1">
    <source>
        <dbReference type="ARBA" id="ARBA00023015"/>
    </source>
</evidence>
<dbReference type="SUPFAM" id="SSF46689">
    <property type="entry name" value="Homeodomain-like"/>
    <property type="match status" value="2"/>
</dbReference>
<dbReference type="PROSITE" id="PS01124">
    <property type="entry name" value="HTH_ARAC_FAMILY_2"/>
    <property type="match status" value="1"/>
</dbReference>
<dbReference type="GO" id="GO:0003700">
    <property type="term" value="F:DNA-binding transcription factor activity"/>
    <property type="evidence" value="ECO:0007669"/>
    <property type="project" value="InterPro"/>
</dbReference>
<accession>A0A918AP33</accession>
<feature type="domain" description="HTH araC/xylS-type" evidence="4">
    <location>
        <begin position="160"/>
        <end position="257"/>
    </location>
</feature>
<dbReference type="Pfam" id="PF02311">
    <property type="entry name" value="AraC_binding"/>
    <property type="match status" value="1"/>
</dbReference>
<dbReference type="InterPro" id="IPR014710">
    <property type="entry name" value="RmlC-like_jellyroll"/>
</dbReference>
<dbReference type="Gene3D" id="2.60.120.10">
    <property type="entry name" value="Jelly Rolls"/>
    <property type="match status" value="1"/>
</dbReference>
<dbReference type="PANTHER" id="PTHR46796">
    <property type="entry name" value="HTH-TYPE TRANSCRIPTIONAL ACTIVATOR RHAS-RELATED"/>
    <property type="match status" value="1"/>
</dbReference>
<organism evidence="5 6">
    <name type="scientific">Saccharothrix coeruleofusca</name>
    <dbReference type="NCBI Taxonomy" id="33919"/>
    <lineage>
        <taxon>Bacteria</taxon>
        <taxon>Bacillati</taxon>
        <taxon>Actinomycetota</taxon>
        <taxon>Actinomycetes</taxon>
        <taxon>Pseudonocardiales</taxon>
        <taxon>Pseudonocardiaceae</taxon>
        <taxon>Saccharothrix</taxon>
    </lineage>
</organism>
<keyword evidence="6" id="KW-1185">Reference proteome</keyword>
<keyword evidence="1" id="KW-0805">Transcription regulation</keyword>
<dbReference type="InterPro" id="IPR050204">
    <property type="entry name" value="AraC_XylS_family_regulators"/>
</dbReference>
<keyword evidence="2" id="KW-0238">DNA-binding</keyword>
<reference evidence="5" key="1">
    <citation type="journal article" date="2014" name="Int. J. Syst. Evol. Microbiol.">
        <title>Complete genome sequence of Corynebacterium casei LMG S-19264T (=DSM 44701T), isolated from a smear-ripened cheese.</title>
        <authorList>
            <consortium name="US DOE Joint Genome Institute (JGI-PGF)"/>
            <person name="Walter F."/>
            <person name="Albersmeier A."/>
            <person name="Kalinowski J."/>
            <person name="Ruckert C."/>
        </authorList>
    </citation>
    <scope>NUCLEOTIDE SEQUENCE</scope>
    <source>
        <strain evidence="5">JCM 3313</strain>
    </source>
</reference>
<dbReference type="SUPFAM" id="SSF51215">
    <property type="entry name" value="Regulatory protein AraC"/>
    <property type="match status" value="1"/>
</dbReference>
<evidence type="ECO:0000313" key="5">
    <source>
        <dbReference type="EMBL" id="GGP67660.1"/>
    </source>
</evidence>
<evidence type="ECO:0000256" key="2">
    <source>
        <dbReference type="ARBA" id="ARBA00023125"/>
    </source>
</evidence>
<sequence>MTRVDSMTFALQHVDLLRARAAAVDFDPHLHDTYSVVAVTSGTAHIRSSRWSGTVRAGDVFFFNPFEVHAGSSAGGPARYDVLYPSETFLDSCTGPVRPGEIRTTRTGVVTRSRTTRELVDALSAPIADSASIEESLRRLLRECSFSVESPALTPMSIARMACLLIRRGDARSTRTDDLARQIGVNPSHLARSFRRTIGVPPQTYARQVRVARARELICAGFGLNDVAQMVDFSDQPHLTREFKKVFGVPPGALSRGVGRSSR</sequence>
<evidence type="ECO:0000313" key="6">
    <source>
        <dbReference type="Proteomes" id="UP000639606"/>
    </source>
</evidence>
<dbReference type="AlphaFoldDB" id="A0A918AP33"/>
<proteinExistence type="predicted"/>
<dbReference type="InterPro" id="IPR037923">
    <property type="entry name" value="HTH-like"/>
</dbReference>
<dbReference type="Pfam" id="PF12833">
    <property type="entry name" value="HTH_18"/>
    <property type="match status" value="1"/>
</dbReference>
<dbReference type="EMBL" id="BMRG01000010">
    <property type="protein sequence ID" value="GGP67660.1"/>
    <property type="molecule type" value="Genomic_DNA"/>
</dbReference>
<dbReference type="Proteomes" id="UP000639606">
    <property type="component" value="Unassembled WGS sequence"/>
</dbReference>
<dbReference type="GO" id="GO:0043565">
    <property type="term" value="F:sequence-specific DNA binding"/>
    <property type="evidence" value="ECO:0007669"/>
    <property type="project" value="InterPro"/>
</dbReference>
<dbReference type="InterPro" id="IPR018060">
    <property type="entry name" value="HTH_AraC"/>
</dbReference>
<evidence type="ECO:0000256" key="3">
    <source>
        <dbReference type="ARBA" id="ARBA00023163"/>
    </source>
</evidence>
<name>A0A918AP33_9PSEU</name>